<dbReference type="Gene3D" id="3.40.50.1820">
    <property type="entry name" value="alpha/beta hydrolase"/>
    <property type="match status" value="1"/>
</dbReference>
<evidence type="ECO:0000259" key="3">
    <source>
        <dbReference type="Pfam" id="PF12697"/>
    </source>
</evidence>
<feature type="chain" id="PRO_5042177663" description="AB hydrolase-1 domain-containing protein" evidence="2">
    <location>
        <begin position="31"/>
        <end position="328"/>
    </location>
</feature>
<accession>A0AAC8TEI3</accession>
<dbReference type="PANTHER" id="PTHR43798">
    <property type="entry name" value="MONOACYLGLYCEROL LIPASE"/>
    <property type="match status" value="1"/>
</dbReference>
<evidence type="ECO:0000313" key="4">
    <source>
        <dbReference type="EMBL" id="AKJ01666.1"/>
    </source>
</evidence>
<dbReference type="InterPro" id="IPR029058">
    <property type="entry name" value="AB_hydrolase_fold"/>
</dbReference>
<organism evidence="4 5">
    <name type="scientific">Archangium gephyra</name>
    <dbReference type="NCBI Taxonomy" id="48"/>
    <lineage>
        <taxon>Bacteria</taxon>
        <taxon>Pseudomonadati</taxon>
        <taxon>Myxococcota</taxon>
        <taxon>Myxococcia</taxon>
        <taxon>Myxococcales</taxon>
        <taxon>Cystobacterineae</taxon>
        <taxon>Archangiaceae</taxon>
        <taxon>Archangium</taxon>
    </lineage>
</organism>
<gene>
    <name evidence="4" type="ORF">AA314_03292</name>
</gene>
<feature type="domain" description="AB hydrolase-1" evidence="3">
    <location>
        <begin position="70"/>
        <end position="308"/>
    </location>
</feature>
<dbReference type="KEGG" id="age:AA314_03292"/>
<dbReference type="PANTHER" id="PTHR43798:SF31">
    <property type="entry name" value="AB HYDROLASE SUPERFAMILY PROTEIN YCLE"/>
    <property type="match status" value="1"/>
</dbReference>
<keyword evidence="1" id="KW-0378">Hydrolase</keyword>
<feature type="signal peptide" evidence="2">
    <location>
        <begin position="1"/>
        <end position="30"/>
    </location>
</feature>
<dbReference type="SUPFAM" id="SSF53474">
    <property type="entry name" value="alpha/beta-Hydrolases"/>
    <property type="match status" value="1"/>
</dbReference>
<dbReference type="Pfam" id="PF12697">
    <property type="entry name" value="Abhydrolase_6"/>
    <property type="match status" value="1"/>
</dbReference>
<dbReference type="Proteomes" id="UP000035579">
    <property type="component" value="Chromosome"/>
</dbReference>
<name>A0AAC8TEI3_9BACT</name>
<dbReference type="InterPro" id="IPR000073">
    <property type="entry name" value="AB_hydrolase_1"/>
</dbReference>
<dbReference type="AlphaFoldDB" id="A0AAC8TEI3"/>
<evidence type="ECO:0000313" key="5">
    <source>
        <dbReference type="Proteomes" id="UP000035579"/>
    </source>
</evidence>
<keyword evidence="2" id="KW-0732">Signal</keyword>
<reference evidence="4 5" key="1">
    <citation type="submission" date="2015-05" db="EMBL/GenBank/DDBJ databases">
        <title>Genome assembly of Archangium gephyra DSM 2261.</title>
        <authorList>
            <person name="Sharma G."/>
            <person name="Subramanian S."/>
        </authorList>
    </citation>
    <scope>NUCLEOTIDE SEQUENCE [LARGE SCALE GENOMIC DNA]</scope>
    <source>
        <strain evidence="4 5">DSM 2261</strain>
    </source>
</reference>
<sequence>MEMKKTIRLMGAWMALLVALALPGMAEAHGARDVKVERREFPVRLANGQRYTVVGYLYYQGSLKNRPVQILTHGITYNHGYWDLPEVDGQDYSYARYMARRHYAVLALDLPGTGESDRLDGDALDLAESASALHQVARHLRATAEKNTFETLIYVGHSNGALVSTFAQAQYGDAQAVVNTGWLNTAHSVPVESGTLLEFLNQGPYIRIPGELRSALFYAPEYSHPELVAYDNETADTVTRGQYLGLLTMMGSPESIPAGDIRVPVMVQLGDRDLVASASYAEAEAKMYPRARSVWVDTLVNTGHVFNGHYGKERGWAAIDLWLRLVVR</sequence>
<dbReference type="GO" id="GO:0016787">
    <property type="term" value="F:hydrolase activity"/>
    <property type="evidence" value="ECO:0007669"/>
    <property type="project" value="UniProtKB-KW"/>
</dbReference>
<protein>
    <recommendedName>
        <fullName evidence="3">AB hydrolase-1 domain-containing protein</fullName>
    </recommendedName>
</protein>
<dbReference type="InterPro" id="IPR050266">
    <property type="entry name" value="AB_hydrolase_sf"/>
</dbReference>
<proteinExistence type="predicted"/>
<dbReference type="GO" id="GO:0016020">
    <property type="term" value="C:membrane"/>
    <property type="evidence" value="ECO:0007669"/>
    <property type="project" value="TreeGrafter"/>
</dbReference>
<evidence type="ECO:0000256" key="2">
    <source>
        <dbReference type="SAM" id="SignalP"/>
    </source>
</evidence>
<evidence type="ECO:0000256" key="1">
    <source>
        <dbReference type="ARBA" id="ARBA00022801"/>
    </source>
</evidence>
<dbReference type="EMBL" id="CP011509">
    <property type="protein sequence ID" value="AKJ01666.1"/>
    <property type="molecule type" value="Genomic_DNA"/>
</dbReference>